<keyword evidence="3" id="KW-1185">Reference proteome</keyword>
<evidence type="ECO:0000313" key="2">
    <source>
        <dbReference type="EMBL" id="SFF79051.1"/>
    </source>
</evidence>
<gene>
    <name evidence="2" type="ORF">SAMN04488063_0300</name>
</gene>
<dbReference type="OrthoDB" id="263502at2157"/>
<dbReference type="Pfam" id="PF24284">
    <property type="entry name" value="DUF7472"/>
    <property type="match status" value="1"/>
</dbReference>
<feature type="transmembrane region" description="Helical" evidence="1">
    <location>
        <begin position="12"/>
        <end position="30"/>
    </location>
</feature>
<dbReference type="Proteomes" id="UP000198876">
    <property type="component" value="Unassembled WGS sequence"/>
</dbReference>
<keyword evidence="1" id="KW-0812">Transmembrane</keyword>
<evidence type="ECO:0000313" key="3">
    <source>
        <dbReference type="Proteomes" id="UP000198876"/>
    </source>
</evidence>
<dbReference type="RefSeq" id="WP_092887406.1">
    <property type="nucleotide sequence ID" value="NZ_FOOQ01000001.1"/>
</dbReference>
<dbReference type="InterPro" id="IPR055895">
    <property type="entry name" value="DUF7472"/>
</dbReference>
<dbReference type="EMBL" id="FOOQ01000001">
    <property type="protein sequence ID" value="SFF79051.1"/>
    <property type="molecule type" value="Genomic_DNA"/>
</dbReference>
<organism evidence="2 3">
    <name type="scientific">Halopelagius inordinatus</name>
    <dbReference type="NCBI Taxonomy" id="553467"/>
    <lineage>
        <taxon>Archaea</taxon>
        <taxon>Methanobacteriati</taxon>
        <taxon>Methanobacteriota</taxon>
        <taxon>Stenosarchaea group</taxon>
        <taxon>Halobacteria</taxon>
        <taxon>Halobacteriales</taxon>
        <taxon>Haloferacaceae</taxon>
    </lineage>
</organism>
<accession>A0A1I2LPR4</accession>
<sequence>MTIEAEMRRKIVASVVAVGFFVALIIGVGVTFDNLTSGTGGLALIGAISLFIVSMGVLGLWLDR</sequence>
<reference evidence="3" key="1">
    <citation type="submission" date="2016-10" db="EMBL/GenBank/DDBJ databases">
        <authorList>
            <person name="Varghese N."/>
            <person name="Submissions S."/>
        </authorList>
    </citation>
    <scope>NUCLEOTIDE SEQUENCE [LARGE SCALE GENOMIC DNA]</scope>
    <source>
        <strain evidence="3">CGMCC 1.7739</strain>
    </source>
</reference>
<name>A0A1I2LPR4_9EURY</name>
<keyword evidence="1" id="KW-0472">Membrane</keyword>
<feature type="transmembrane region" description="Helical" evidence="1">
    <location>
        <begin position="42"/>
        <end position="62"/>
    </location>
</feature>
<dbReference type="AlphaFoldDB" id="A0A1I2LPR4"/>
<evidence type="ECO:0000256" key="1">
    <source>
        <dbReference type="SAM" id="Phobius"/>
    </source>
</evidence>
<proteinExistence type="predicted"/>
<protein>
    <submittedName>
        <fullName evidence="2">Uncharacterized protein</fullName>
    </submittedName>
</protein>
<keyword evidence="1" id="KW-1133">Transmembrane helix</keyword>